<dbReference type="SUPFAM" id="SSF48264">
    <property type="entry name" value="Cytochrome P450"/>
    <property type="match status" value="1"/>
</dbReference>
<evidence type="ECO:0000256" key="7">
    <source>
        <dbReference type="PIRSR" id="PIRSR602401-1"/>
    </source>
</evidence>
<name>A0A7Y3RM59_9PROT</name>
<comment type="caution">
    <text evidence="9">The sequence shown here is derived from an EMBL/GenBank/DDBJ whole genome shotgun (WGS) entry which is preliminary data.</text>
</comment>
<evidence type="ECO:0000256" key="8">
    <source>
        <dbReference type="RuleBase" id="RU000461"/>
    </source>
</evidence>
<evidence type="ECO:0000256" key="4">
    <source>
        <dbReference type="ARBA" id="ARBA00023002"/>
    </source>
</evidence>
<comment type="cofactor">
    <cofactor evidence="7">
        <name>heme</name>
        <dbReference type="ChEBI" id="CHEBI:30413"/>
    </cofactor>
</comment>
<reference evidence="9 10" key="1">
    <citation type="submission" date="2020-05" db="EMBL/GenBank/DDBJ databases">
        <title>Parvularcula mediterraneae sp. nov., isolated from polypropylene straw from shallow seawater of the seashore of Laganas in Zakynthos island, Greece.</title>
        <authorList>
            <person name="Szabo I."/>
            <person name="Al-Omari J."/>
            <person name="Rado J."/>
            <person name="Szerdahelyi G.S."/>
        </authorList>
    </citation>
    <scope>NUCLEOTIDE SEQUENCE [LARGE SCALE GENOMIC DNA]</scope>
    <source>
        <strain evidence="9 10">ZS-1/3</strain>
    </source>
</reference>
<dbReference type="PRINTS" id="PR00385">
    <property type="entry name" value="P450"/>
</dbReference>
<dbReference type="RefSeq" id="WP_173199316.1">
    <property type="nucleotide sequence ID" value="NZ_JABFCX010000003.1"/>
</dbReference>
<dbReference type="EMBL" id="JABFCX010000003">
    <property type="protein sequence ID" value="NNU16652.1"/>
    <property type="molecule type" value="Genomic_DNA"/>
</dbReference>
<dbReference type="PANTHER" id="PTHR24291">
    <property type="entry name" value="CYTOCHROME P450 FAMILY 4"/>
    <property type="match status" value="1"/>
</dbReference>
<dbReference type="GO" id="GO:0005506">
    <property type="term" value="F:iron ion binding"/>
    <property type="evidence" value="ECO:0007669"/>
    <property type="project" value="InterPro"/>
</dbReference>
<accession>A0A7Y3RM59</accession>
<keyword evidence="3 7" id="KW-0479">Metal-binding</keyword>
<keyword evidence="2 7" id="KW-0349">Heme</keyword>
<dbReference type="GO" id="GO:0004497">
    <property type="term" value="F:monooxygenase activity"/>
    <property type="evidence" value="ECO:0007669"/>
    <property type="project" value="UniProtKB-KW"/>
</dbReference>
<dbReference type="Gene3D" id="1.10.630.10">
    <property type="entry name" value="Cytochrome P450"/>
    <property type="match status" value="1"/>
</dbReference>
<gene>
    <name evidence="9" type="ORF">HK107_10000</name>
</gene>
<keyword evidence="4 8" id="KW-0560">Oxidoreductase</keyword>
<organism evidence="9 10">
    <name type="scientific">Parvularcula mediterranea</name>
    <dbReference type="NCBI Taxonomy" id="2732508"/>
    <lineage>
        <taxon>Bacteria</taxon>
        <taxon>Pseudomonadati</taxon>
        <taxon>Pseudomonadota</taxon>
        <taxon>Alphaproteobacteria</taxon>
        <taxon>Parvularculales</taxon>
        <taxon>Parvularculaceae</taxon>
        <taxon>Parvularcula</taxon>
    </lineage>
</organism>
<keyword evidence="6 8" id="KW-0503">Monooxygenase</keyword>
<evidence type="ECO:0000256" key="1">
    <source>
        <dbReference type="ARBA" id="ARBA00010617"/>
    </source>
</evidence>
<dbReference type="GO" id="GO:0016705">
    <property type="term" value="F:oxidoreductase activity, acting on paired donors, with incorporation or reduction of molecular oxygen"/>
    <property type="evidence" value="ECO:0007669"/>
    <property type="project" value="InterPro"/>
</dbReference>
<sequence>MDRIRAVLHSGLSIFPEGAFSTGGVTKNKVPKIPMMNAGDQYSVRDPETIREMLVKRPMEFPKGKLMDDMLRKLTGYSIFVSNGEAWERQRRIIDQAFTHAGVRGVFPMMQDAVLGSLDRIEGAVGQETDVQVEMTHYAGDIIFRTIYSEGMTAEQAKTIFSAFDKFQEVAYRQGMIATSGFPLSLLPSNLAALWTARVIRAELDKPLKRRLDAVKSGEDVPDTDILSSFMTSEDPVTKTKFDRGELLDQIAMLFLAGHETSAAALGWALYLLAHDQEAQNGLRAEARRVLGDRAPEFSDIKKLEFTRNIFRETMRLYPPVAFLSRDVVGDESMCGRDVAAGSAAVVPVFVMHRHEDHWEAPHVFAPERFAQEKNKEAIRGAFMPFSMGARVCVGAAFALQEATLLLAQLVRKFRVLPVDHEPDPVARLTVRSANGIRLRFERAPEQ</sequence>
<dbReference type="GO" id="GO:0020037">
    <property type="term" value="F:heme binding"/>
    <property type="evidence" value="ECO:0007669"/>
    <property type="project" value="InterPro"/>
</dbReference>
<feature type="binding site" description="axial binding residue" evidence="7">
    <location>
        <position position="393"/>
    </location>
    <ligand>
        <name>heme</name>
        <dbReference type="ChEBI" id="CHEBI:30413"/>
    </ligand>
    <ligandPart>
        <name>Fe</name>
        <dbReference type="ChEBI" id="CHEBI:18248"/>
    </ligandPart>
</feature>
<evidence type="ECO:0000313" key="9">
    <source>
        <dbReference type="EMBL" id="NNU16652.1"/>
    </source>
</evidence>
<dbReference type="AlphaFoldDB" id="A0A7Y3RM59"/>
<dbReference type="InterPro" id="IPR050196">
    <property type="entry name" value="Cytochrome_P450_Monoox"/>
</dbReference>
<dbReference type="PANTHER" id="PTHR24291:SF50">
    <property type="entry name" value="BIFUNCTIONAL ALBAFLAVENONE MONOOXYGENASE_TERPENE SYNTHASE"/>
    <property type="match status" value="1"/>
</dbReference>
<dbReference type="Pfam" id="PF00067">
    <property type="entry name" value="p450"/>
    <property type="match status" value="1"/>
</dbReference>
<evidence type="ECO:0000313" key="10">
    <source>
        <dbReference type="Proteomes" id="UP000536835"/>
    </source>
</evidence>
<protein>
    <submittedName>
        <fullName evidence="9">Cytochrome P450</fullName>
    </submittedName>
</protein>
<dbReference type="InterPro" id="IPR001128">
    <property type="entry name" value="Cyt_P450"/>
</dbReference>
<dbReference type="InterPro" id="IPR002401">
    <property type="entry name" value="Cyt_P450_E_grp-I"/>
</dbReference>
<dbReference type="PROSITE" id="PS00086">
    <property type="entry name" value="CYTOCHROME_P450"/>
    <property type="match status" value="1"/>
</dbReference>
<proteinExistence type="inferred from homology"/>
<dbReference type="InterPro" id="IPR017972">
    <property type="entry name" value="Cyt_P450_CS"/>
</dbReference>
<evidence type="ECO:0000256" key="5">
    <source>
        <dbReference type="ARBA" id="ARBA00023004"/>
    </source>
</evidence>
<dbReference type="Proteomes" id="UP000536835">
    <property type="component" value="Unassembled WGS sequence"/>
</dbReference>
<dbReference type="PRINTS" id="PR00463">
    <property type="entry name" value="EP450I"/>
</dbReference>
<evidence type="ECO:0000256" key="3">
    <source>
        <dbReference type="ARBA" id="ARBA00022723"/>
    </source>
</evidence>
<evidence type="ECO:0000256" key="2">
    <source>
        <dbReference type="ARBA" id="ARBA00022617"/>
    </source>
</evidence>
<keyword evidence="5 7" id="KW-0408">Iron</keyword>
<evidence type="ECO:0000256" key="6">
    <source>
        <dbReference type="ARBA" id="ARBA00023033"/>
    </source>
</evidence>
<dbReference type="InterPro" id="IPR036396">
    <property type="entry name" value="Cyt_P450_sf"/>
</dbReference>
<keyword evidence="10" id="KW-1185">Reference proteome</keyword>
<comment type="similarity">
    <text evidence="1 8">Belongs to the cytochrome P450 family.</text>
</comment>